<dbReference type="PANTHER" id="PTHR30085:SF7">
    <property type="entry name" value="AMINO-ACID ABC TRANSPORTER-BINDING PROTEIN YHDW-RELATED"/>
    <property type="match status" value="1"/>
</dbReference>
<dbReference type="Pfam" id="PF00497">
    <property type="entry name" value="SBP_bac_3"/>
    <property type="match status" value="1"/>
</dbReference>
<evidence type="ECO:0000256" key="1">
    <source>
        <dbReference type="ARBA" id="ARBA00010333"/>
    </source>
</evidence>
<protein>
    <submittedName>
        <fullName evidence="6">Amino acid ABC transporter substrate-binding protein</fullName>
    </submittedName>
</protein>
<organism evidence="6 7">
    <name type="scientific">Geopseudomonas aromaticivorans</name>
    <dbReference type="NCBI Taxonomy" id="2849492"/>
    <lineage>
        <taxon>Bacteria</taxon>
        <taxon>Pseudomonadati</taxon>
        <taxon>Pseudomonadota</taxon>
        <taxon>Gammaproteobacteria</taxon>
        <taxon>Pseudomonadales</taxon>
        <taxon>Pseudomonadaceae</taxon>
        <taxon>Geopseudomonas</taxon>
    </lineage>
</organism>
<name>A0ABS6MSL5_9GAMM</name>
<reference evidence="6 7" key="1">
    <citation type="submission" date="2021-06" db="EMBL/GenBank/DDBJ databases">
        <title>Differences between aerobic and microaerobic xylene degrading microbial communities.</title>
        <authorList>
            <person name="Banerjee S."/>
            <person name="Tancsics A."/>
        </authorList>
    </citation>
    <scope>NUCLEOTIDE SEQUENCE [LARGE SCALE GENOMIC DNA]</scope>
    <source>
        <strain evidence="6 7">MAP12</strain>
    </source>
</reference>
<feature type="chain" id="PRO_5047409077" evidence="4">
    <location>
        <begin position="24"/>
        <end position="341"/>
    </location>
</feature>
<dbReference type="CDD" id="cd13692">
    <property type="entry name" value="PBP2_BztA"/>
    <property type="match status" value="1"/>
</dbReference>
<accession>A0ABS6MSL5</accession>
<dbReference type="EMBL" id="JAHRGL010000002">
    <property type="protein sequence ID" value="MBV2131740.1"/>
    <property type="molecule type" value="Genomic_DNA"/>
</dbReference>
<comment type="caution">
    <text evidence="6">The sequence shown here is derived from an EMBL/GenBank/DDBJ whole genome shotgun (WGS) entry which is preliminary data.</text>
</comment>
<dbReference type="InterPro" id="IPR001638">
    <property type="entry name" value="Solute-binding_3/MltF_N"/>
</dbReference>
<feature type="signal peptide" evidence="4">
    <location>
        <begin position="1"/>
        <end position="23"/>
    </location>
</feature>
<keyword evidence="2" id="KW-0813">Transport</keyword>
<evidence type="ECO:0000256" key="3">
    <source>
        <dbReference type="ARBA" id="ARBA00022729"/>
    </source>
</evidence>
<keyword evidence="3 4" id="KW-0732">Signal</keyword>
<dbReference type="RefSeq" id="WP_217679645.1">
    <property type="nucleotide sequence ID" value="NZ_JAHRGL010000002.1"/>
</dbReference>
<proteinExistence type="inferred from homology"/>
<dbReference type="InterPro" id="IPR051455">
    <property type="entry name" value="Bact_solute-bind_prot3"/>
</dbReference>
<comment type="similarity">
    <text evidence="1">Belongs to the bacterial solute-binding protein 3 family.</text>
</comment>
<feature type="domain" description="Solute-binding protein family 3/N-terminal" evidence="5">
    <location>
        <begin position="35"/>
        <end position="265"/>
    </location>
</feature>
<evidence type="ECO:0000259" key="5">
    <source>
        <dbReference type="SMART" id="SM00062"/>
    </source>
</evidence>
<evidence type="ECO:0000313" key="7">
    <source>
        <dbReference type="Proteomes" id="UP000813068"/>
    </source>
</evidence>
<gene>
    <name evidence="6" type="ORF">KRX52_02885</name>
</gene>
<evidence type="ECO:0000256" key="2">
    <source>
        <dbReference type="ARBA" id="ARBA00022448"/>
    </source>
</evidence>
<evidence type="ECO:0000313" key="6">
    <source>
        <dbReference type="EMBL" id="MBV2131740.1"/>
    </source>
</evidence>
<keyword evidence="7" id="KW-1185">Reference proteome</keyword>
<evidence type="ECO:0000256" key="4">
    <source>
        <dbReference type="SAM" id="SignalP"/>
    </source>
</evidence>
<dbReference type="SMART" id="SM00062">
    <property type="entry name" value="PBPb"/>
    <property type="match status" value="1"/>
</dbReference>
<dbReference type="Proteomes" id="UP000813068">
    <property type="component" value="Unassembled WGS sequence"/>
</dbReference>
<dbReference type="PANTHER" id="PTHR30085">
    <property type="entry name" value="AMINO ACID ABC TRANSPORTER PERMEASE"/>
    <property type="match status" value="1"/>
</dbReference>
<sequence>MRRGDLPALLLLLAIWLAASAQAGQVLDSVKARGELRCGVSEGIPGFSEQDANGRWQGLDADFCRAVAAALFGDPEKVAFKPLRASTRFPALQAKQIDLLARNTTWTLTREALLQVQFPAVLFYDGQAFMVPRSSGITRLAELRAGKVCVAKGTTHVDNLADHARLHDLAWEPLVIDSSLAVAEAFYAGRCQAWTADAAQLAAMRLRAPAGPEAFVILPERISREPLAPVVLGEDVQWGSLVRWVLFALVLAEEHGMTQANVEARVGELGGATGRLLSGQDTRLARALGARDDWVVRAVRAVGNYGELYERNLGTGSPLRIERGLNRLWKDGGLMYAPPID</sequence>